<keyword evidence="2" id="KW-0472">Membrane</keyword>
<dbReference type="Proteomes" id="UP000018201">
    <property type="component" value="Unassembled WGS sequence"/>
</dbReference>
<keyword evidence="2" id="KW-1133">Transmembrane helix</keyword>
<gene>
    <name evidence="3" type="ORF">EPH_0026450</name>
</gene>
<sequence>MLLEPNVKGVGIDINLPPSKGPPLQGAPSSSEGHLQGAPPSQDVHQQGAPTSSEGHHQGSSTSQEGEHQGGPPSSQEGHQGGGPPVLSAFKVVMDRDNWRVGLQEKSPEPENDSACAVRATCIGEQAYVPYTNRCADPDCSVKILFELNEETKVCEMAWWVPGAVVTAIAALVTLELFVLHLRQKVVAEACSGRQ</sequence>
<evidence type="ECO:0000313" key="3">
    <source>
        <dbReference type="EMBL" id="CDI88054.1"/>
    </source>
</evidence>
<keyword evidence="4" id="KW-1185">Reference proteome</keyword>
<proteinExistence type="predicted"/>
<evidence type="ECO:0000256" key="2">
    <source>
        <dbReference type="SAM" id="Phobius"/>
    </source>
</evidence>
<reference evidence="3" key="2">
    <citation type="submission" date="2013-10" db="EMBL/GenBank/DDBJ databases">
        <authorList>
            <person name="Aslett M."/>
        </authorList>
    </citation>
    <scope>NUCLEOTIDE SEQUENCE [LARGE SCALE GENOMIC DNA]</scope>
    <source>
        <strain evidence="3">Houghton</strain>
    </source>
</reference>
<dbReference type="AlphaFoldDB" id="U6HBW2"/>
<reference evidence="3" key="1">
    <citation type="submission" date="2013-10" db="EMBL/GenBank/DDBJ databases">
        <title>Genomic analysis of the causative agents of coccidiosis in chickens.</title>
        <authorList>
            <person name="Reid A.J."/>
            <person name="Blake D."/>
            <person name="Billington K."/>
            <person name="Browne H."/>
            <person name="Dunn M."/>
            <person name="Hung S."/>
            <person name="Kawahara F."/>
            <person name="Miranda-Saavedra D."/>
            <person name="Mourier T."/>
            <person name="Nagra H."/>
            <person name="Otto T.D."/>
            <person name="Rawlings N."/>
            <person name="Sanchez A."/>
            <person name="Sanders M."/>
            <person name="Subramaniam C."/>
            <person name="Tay Y."/>
            <person name="Dear P."/>
            <person name="Doerig C."/>
            <person name="Gruber A."/>
            <person name="Parkinson J."/>
            <person name="Shirley M."/>
            <person name="Wan K.L."/>
            <person name="Berriman M."/>
            <person name="Tomley F."/>
            <person name="Pain A."/>
        </authorList>
    </citation>
    <scope>NUCLEOTIDE SEQUENCE [LARGE SCALE GENOMIC DNA]</scope>
    <source>
        <strain evidence="3">Houghton</strain>
    </source>
</reference>
<evidence type="ECO:0000313" key="4">
    <source>
        <dbReference type="Proteomes" id="UP000018201"/>
    </source>
</evidence>
<protein>
    <submittedName>
        <fullName evidence="3">Conserved Plasmodium protein, related</fullName>
    </submittedName>
</protein>
<name>U6HBW2_9EIME</name>
<feature type="transmembrane region" description="Helical" evidence="2">
    <location>
        <begin position="157"/>
        <end position="180"/>
    </location>
</feature>
<dbReference type="OrthoDB" id="441724at2759"/>
<feature type="region of interest" description="Disordered" evidence="1">
    <location>
        <begin position="1"/>
        <end position="87"/>
    </location>
</feature>
<evidence type="ECO:0000256" key="1">
    <source>
        <dbReference type="SAM" id="MobiDB-lite"/>
    </source>
</evidence>
<organism evidence="3 4">
    <name type="scientific">Eimeria praecox</name>
    <dbReference type="NCBI Taxonomy" id="51316"/>
    <lineage>
        <taxon>Eukaryota</taxon>
        <taxon>Sar</taxon>
        <taxon>Alveolata</taxon>
        <taxon>Apicomplexa</taxon>
        <taxon>Conoidasida</taxon>
        <taxon>Coccidia</taxon>
        <taxon>Eucoccidiorida</taxon>
        <taxon>Eimeriorina</taxon>
        <taxon>Eimeriidae</taxon>
        <taxon>Eimeria</taxon>
    </lineage>
</organism>
<accession>U6HBW2</accession>
<dbReference type="EMBL" id="HG709728">
    <property type="protein sequence ID" value="CDI88054.1"/>
    <property type="molecule type" value="Genomic_DNA"/>
</dbReference>
<keyword evidence="2" id="KW-0812">Transmembrane</keyword>
<feature type="compositionally biased region" description="Polar residues" evidence="1">
    <location>
        <begin position="43"/>
        <end position="64"/>
    </location>
</feature>
<dbReference type="VEuPathDB" id="ToxoDB:EPH_0026450"/>